<gene>
    <name evidence="7" type="ORF">QPX54_09330</name>
</gene>
<feature type="transmembrane region" description="Helical" evidence="6">
    <location>
        <begin position="59"/>
        <end position="81"/>
    </location>
</feature>
<dbReference type="EMBL" id="JASNVP010000009">
    <property type="protein sequence ID" value="MDK4326699.1"/>
    <property type="molecule type" value="Genomic_DNA"/>
</dbReference>
<dbReference type="RefSeq" id="WP_144737730.1">
    <property type="nucleotide sequence ID" value="NZ_CP100364.1"/>
</dbReference>
<evidence type="ECO:0000256" key="4">
    <source>
        <dbReference type="ARBA" id="ARBA00022989"/>
    </source>
</evidence>
<evidence type="ECO:0000256" key="1">
    <source>
        <dbReference type="ARBA" id="ARBA00004141"/>
    </source>
</evidence>
<evidence type="ECO:0000256" key="2">
    <source>
        <dbReference type="ARBA" id="ARBA00022475"/>
    </source>
</evidence>
<dbReference type="Pfam" id="PF02361">
    <property type="entry name" value="CbiQ"/>
    <property type="match status" value="1"/>
</dbReference>
<dbReference type="GO" id="GO:0005886">
    <property type="term" value="C:plasma membrane"/>
    <property type="evidence" value="ECO:0007669"/>
    <property type="project" value="UniProtKB-ARBA"/>
</dbReference>
<dbReference type="PANTHER" id="PTHR34857:SF2">
    <property type="entry name" value="SLL0384 PROTEIN"/>
    <property type="match status" value="1"/>
</dbReference>
<sequence length="261" mass="28220">MSAEVSPSGTSRINPLTRIFIMLIITTPLLLSLDWVSATMSLSITILAALLLGVGPKRIFGVLWPLLLIAPVSGASMLLYGAEGGEVYFEFWLMTISDNSIELSIAIMIRILAVASPVILLARNIDPTRLGDALAQILHFPERFVIGSVAGVRMAGLFHDDRVAMHRARRARGLADRGRIAHFFTMAFGLLVLALRRGGKLATAMEARGFGRAPLQGAKRTWARPSRLHSADWQALGAAAVCAAIPVVIAVLVGSWRWFGL</sequence>
<evidence type="ECO:0000313" key="7">
    <source>
        <dbReference type="EMBL" id="MDK4326699.1"/>
    </source>
</evidence>
<feature type="transmembrane region" description="Helical" evidence="6">
    <location>
        <begin position="235"/>
        <end position="259"/>
    </location>
</feature>
<evidence type="ECO:0000256" key="3">
    <source>
        <dbReference type="ARBA" id="ARBA00022692"/>
    </source>
</evidence>
<comment type="subcellular location">
    <subcellularLocation>
        <location evidence="1">Membrane</location>
        <topology evidence="1">Multi-pass membrane protein</topology>
    </subcellularLocation>
</comment>
<feature type="transmembrane region" description="Helical" evidence="6">
    <location>
        <begin position="20"/>
        <end position="52"/>
    </location>
</feature>
<evidence type="ECO:0000256" key="6">
    <source>
        <dbReference type="SAM" id="Phobius"/>
    </source>
</evidence>
<keyword evidence="5 6" id="KW-0472">Membrane</keyword>
<keyword evidence="4 6" id="KW-1133">Transmembrane helix</keyword>
<organism evidence="7 8">
    <name type="scientific">Corynebacterium propinquum</name>
    <dbReference type="NCBI Taxonomy" id="43769"/>
    <lineage>
        <taxon>Bacteria</taxon>
        <taxon>Bacillati</taxon>
        <taxon>Actinomycetota</taxon>
        <taxon>Actinomycetes</taxon>
        <taxon>Mycobacteriales</taxon>
        <taxon>Corynebacteriaceae</taxon>
        <taxon>Corynebacterium</taxon>
    </lineage>
</organism>
<dbReference type="InterPro" id="IPR051611">
    <property type="entry name" value="ECF_transporter_component"/>
</dbReference>
<keyword evidence="3 6" id="KW-0812">Transmembrane</keyword>
<dbReference type="CDD" id="cd16914">
    <property type="entry name" value="EcfT"/>
    <property type="match status" value="1"/>
</dbReference>
<evidence type="ECO:0000313" key="8">
    <source>
        <dbReference type="Proteomes" id="UP001226160"/>
    </source>
</evidence>
<feature type="transmembrane region" description="Helical" evidence="6">
    <location>
        <begin position="101"/>
        <end position="122"/>
    </location>
</feature>
<evidence type="ECO:0000256" key="5">
    <source>
        <dbReference type="ARBA" id="ARBA00023136"/>
    </source>
</evidence>
<name>A0AAP4BUI8_9CORY</name>
<protein>
    <submittedName>
        <fullName evidence="7">Energy-coupling factor transporter transmembrane component T</fullName>
    </submittedName>
</protein>
<accession>A0AAP4BUI8</accession>
<proteinExistence type="predicted"/>
<dbReference type="InterPro" id="IPR003339">
    <property type="entry name" value="ABC/ECF_trnsptr_transmembrane"/>
</dbReference>
<feature type="transmembrane region" description="Helical" evidence="6">
    <location>
        <begin position="179"/>
        <end position="195"/>
    </location>
</feature>
<dbReference type="Proteomes" id="UP001226160">
    <property type="component" value="Unassembled WGS sequence"/>
</dbReference>
<dbReference type="PANTHER" id="PTHR34857">
    <property type="entry name" value="SLL0384 PROTEIN"/>
    <property type="match status" value="1"/>
</dbReference>
<keyword evidence="2" id="KW-1003">Cell membrane</keyword>
<comment type="caution">
    <text evidence="7">The sequence shown here is derived from an EMBL/GenBank/DDBJ whole genome shotgun (WGS) entry which is preliminary data.</text>
</comment>
<reference evidence="7" key="1">
    <citation type="submission" date="2023-05" db="EMBL/GenBank/DDBJ databases">
        <title>Metabolic capabilities are highly conserved among human nasal-associated Corynebacterium species in pangenomic analyses.</title>
        <authorList>
            <person name="Tran T.H."/>
            <person name="Roberts A.Q."/>
            <person name="Escapa I.F."/>
            <person name="Gao W."/>
            <person name="Conlan S."/>
            <person name="Kong H."/>
            <person name="Segre J.A."/>
            <person name="Kelly M.S."/>
            <person name="Lemon K.P."/>
        </authorList>
    </citation>
    <scope>NUCLEOTIDE SEQUENCE</scope>
    <source>
        <strain evidence="7">KPL2654</strain>
    </source>
</reference>
<dbReference type="AlphaFoldDB" id="A0AAP4BUI8"/>